<dbReference type="SUPFAM" id="SSF55347">
    <property type="entry name" value="Glyceraldehyde-3-phosphate dehydrogenase-like, C-terminal domain"/>
    <property type="match status" value="1"/>
</dbReference>
<dbReference type="GO" id="GO:0016620">
    <property type="term" value="F:oxidoreductase activity, acting on the aldehyde or oxo group of donors, NAD or NADP as acceptor"/>
    <property type="evidence" value="ECO:0007669"/>
    <property type="project" value="InterPro"/>
</dbReference>
<evidence type="ECO:0000256" key="1">
    <source>
        <dbReference type="ARBA" id="ARBA00023002"/>
    </source>
</evidence>
<gene>
    <name evidence="3" type="ORF">METZ01_LOCUS355035</name>
</gene>
<sequence>MIKIGINGYGRIGRVIHRICDLYENLNVVAINDINPDINNIAYLANYDSTYGPREQKLIVKDNVIEGQKGRINVSIESAIENVAWDELEVDILIDSSGITSNLESSRSLEGKVKSVIVTNSPDEKFVDRTVVFGVNHQTIKKEKDFLISSSICDAVAFSPIAKLFDEKFIIKEGFLTTLHPWLGYQNLLDGPSKSYGQPGKIYDNYALGRSSVMTLIPKYTSAITATYKILPQLKDKFLAVSYRIPTSIVSSGDATLKVEKNIS</sequence>
<protein>
    <recommendedName>
        <fullName evidence="2">Glyceraldehyde 3-phosphate dehydrogenase NAD(P) binding domain-containing protein</fullName>
    </recommendedName>
</protein>
<accession>A0A382RZU7</accession>
<evidence type="ECO:0000313" key="3">
    <source>
        <dbReference type="EMBL" id="SVD02181.1"/>
    </source>
</evidence>
<organism evidence="3">
    <name type="scientific">marine metagenome</name>
    <dbReference type="NCBI Taxonomy" id="408172"/>
    <lineage>
        <taxon>unclassified sequences</taxon>
        <taxon>metagenomes</taxon>
        <taxon>ecological metagenomes</taxon>
    </lineage>
</organism>
<dbReference type="Pfam" id="PF02800">
    <property type="entry name" value="Gp_dh_C"/>
    <property type="match status" value="1"/>
</dbReference>
<dbReference type="EMBL" id="UINC01124792">
    <property type="protein sequence ID" value="SVD02181.1"/>
    <property type="molecule type" value="Genomic_DNA"/>
</dbReference>
<proteinExistence type="predicted"/>
<dbReference type="SMART" id="SM00846">
    <property type="entry name" value="Gp_dh_N"/>
    <property type="match status" value="1"/>
</dbReference>
<dbReference type="InterPro" id="IPR020828">
    <property type="entry name" value="GlycerAld_3-P_DH_NAD(P)-bd"/>
</dbReference>
<name>A0A382RZU7_9ZZZZ</name>
<dbReference type="SUPFAM" id="SSF51735">
    <property type="entry name" value="NAD(P)-binding Rossmann-fold domains"/>
    <property type="match status" value="1"/>
</dbReference>
<dbReference type="GO" id="GO:0051287">
    <property type="term" value="F:NAD binding"/>
    <property type="evidence" value="ECO:0007669"/>
    <property type="project" value="InterPro"/>
</dbReference>
<dbReference type="PANTHER" id="PTHR43148">
    <property type="entry name" value="GLYCERALDEHYDE-3-PHOSPHATE DEHYDROGENASE 2"/>
    <property type="match status" value="1"/>
</dbReference>
<dbReference type="InterPro" id="IPR020831">
    <property type="entry name" value="GlycerAld/Erythrose_P_DH"/>
</dbReference>
<evidence type="ECO:0000259" key="2">
    <source>
        <dbReference type="SMART" id="SM00846"/>
    </source>
</evidence>
<dbReference type="Pfam" id="PF00044">
    <property type="entry name" value="Gp_dh_N"/>
    <property type="match status" value="1"/>
</dbReference>
<dbReference type="InterPro" id="IPR020829">
    <property type="entry name" value="GlycerAld_3-P_DH_cat"/>
</dbReference>
<keyword evidence="1" id="KW-0560">Oxidoreductase</keyword>
<dbReference type="Gene3D" id="3.40.50.720">
    <property type="entry name" value="NAD(P)-binding Rossmann-like Domain"/>
    <property type="match status" value="1"/>
</dbReference>
<feature type="domain" description="Glyceraldehyde 3-phosphate dehydrogenase NAD(P) binding" evidence="2">
    <location>
        <begin position="2"/>
        <end position="153"/>
    </location>
</feature>
<reference evidence="3" key="1">
    <citation type="submission" date="2018-05" db="EMBL/GenBank/DDBJ databases">
        <authorList>
            <person name="Lanie J.A."/>
            <person name="Ng W.-L."/>
            <person name="Kazmierczak K.M."/>
            <person name="Andrzejewski T.M."/>
            <person name="Davidsen T.M."/>
            <person name="Wayne K.J."/>
            <person name="Tettelin H."/>
            <person name="Glass J.I."/>
            <person name="Rusch D."/>
            <person name="Podicherti R."/>
            <person name="Tsui H.-C.T."/>
            <person name="Winkler M.E."/>
        </authorList>
    </citation>
    <scope>NUCLEOTIDE SEQUENCE</scope>
</reference>
<dbReference type="InterPro" id="IPR036291">
    <property type="entry name" value="NAD(P)-bd_dom_sf"/>
</dbReference>
<feature type="non-terminal residue" evidence="3">
    <location>
        <position position="264"/>
    </location>
</feature>
<dbReference type="AlphaFoldDB" id="A0A382RZU7"/>